<reference evidence="2 3" key="1">
    <citation type="submission" date="2019-07" db="EMBL/GenBank/DDBJ databases">
        <title>De Novo Assembly of kiwifruit Actinidia rufa.</title>
        <authorList>
            <person name="Sugita-Konishi S."/>
            <person name="Sato K."/>
            <person name="Mori E."/>
            <person name="Abe Y."/>
            <person name="Kisaki G."/>
            <person name="Hamano K."/>
            <person name="Suezawa K."/>
            <person name="Otani M."/>
            <person name="Fukuda T."/>
            <person name="Manabe T."/>
            <person name="Gomi K."/>
            <person name="Tabuchi M."/>
            <person name="Akimitsu K."/>
            <person name="Kataoka I."/>
        </authorList>
    </citation>
    <scope>NUCLEOTIDE SEQUENCE [LARGE SCALE GENOMIC DNA]</scope>
    <source>
        <strain evidence="3">cv. Fuchu</strain>
    </source>
</reference>
<comment type="caution">
    <text evidence="2">The sequence shown here is derived from an EMBL/GenBank/DDBJ whole genome shotgun (WGS) entry which is preliminary data.</text>
</comment>
<name>A0A7J0FLN2_9ERIC</name>
<evidence type="ECO:0000313" key="3">
    <source>
        <dbReference type="Proteomes" id="UP000585474"/>
    </source>
</evidence>
<proteinExistence type="predicted"/>
<evidence type="ECO:0000313" key="2">
    <source>
        <dbReference type="EMBL" id="GFY99631.1"/>
    </source>
</evidence>
<keyword evidence="3" id="KW-1185">Reference proteome</keyword>
<evidence type="ECO:0000256" key="1">
    <source>
        <dbReference type="SAM" id="MobiDB-lite"/>
    </source>
</evidence>
<dbReference type="AlphaFoldDB" id="A0A7J0FLN2"/>
<protein>
    <submittedName>
        <fullName evidence="2">Uncharacterized protein</fullName>
    </submittedName>
</protein>
<dbReference type="Proteomes" id="UP000585474">
    <property type="component" value="Unassembled WGS sequence"/>
</dbReference>
<dbReference type="EMBL" id="BJWL01000013">
    <property type="protein sequence ID" value="GFY99631.1"/>
    <property type="molecule type" value="Genomic_DNA"/>
</dbReference>
<sequence>MRDGHGHGTEVQPPPQPRSDSVMARLIRYQARHGTPVLGLPYPRGCRHNEDESTHPVYRGEGSGLEIARGRDEDEFEFEDYHDDRESRDEFGFEDLHGGLEIAGELRHDGDGGPCCPRRERSTTGVLPSILEGVHQKTFTRGGVSGQWSLTPPLVKLFLSSAQVFECFALAQHQRGWGDRTGGGETTGTSIAVVSQFTGNFQPTVEVLEPKFISRFTIIVVVLELKFILITTAGNFQLAAFSTVNWKVRLILITTTAAQGRQTKNRCSMSHLVSKATSHHRVGSGLWGRLNPSAMAMAMTILHPFAFAHRPGRLGRDHPLWRPKGIQGRSRRLGDINCTFNNNNSSLTTKSASGEAFPFLRSSIRIICLSSTSEGAEAGEIGQKRERLRVRLSSWNVHDGDNRDLRRRRRRRRRRVAIHWQFSTHRGGPRTQIHLSIHDHRGSPQTQIHPHHDRGQFPTYYLLHSKLGGSAHPHYDGGSAGTAYQEPVFHVSPGIEGDKPSQSQIGTVGEAEPGAMVIPHPFAFGRFEFKCSAILFQIHIFAQMF</sequence>
<accession>A0A7J0FLN2</accession>
<feature type="region of interest" description="Disordered" evidence="1">
    <location>
        <begin position="1"/>
        <end position="22"/>
    </location>
</feature>
<organism evidence="2 3">
    <name type="scientific">Actinidia rufa</name>
    <dbReference type="NCBI Taxonomy" id="165716"/>
    <lineage>
        <taxon>Eukaryota</taxon>
        <taxon>Viridiplantae</taxon>
        <taxon>Streptophyta</taxon>
        <taxon>Embryophyta</taxon>
        <taxon>Tracheophyta</taxon>
        <taxon>Spermatophyta</taxon>
        <taxon>Magnoliopsida</taxon>
        <taxon>eudicotyledons</taxon>
        <taxon>Gunneridae</taxon>
        <taxon>Pentapetalae</taxon>
        <taxon>asterids</taxon>
        <taxon>Ericales</taxon>
        <taxon>Actinidiaceae</taxon>
        <taxon>Actinidia</taxon>
    </lineage>
</organism>
<gene>
    <name evidence="2" type="ORF">Acr_13g0010310</name>
</gene>